<feature type="compositionally biased region" description="Polar residues" evidence="2">
    <location>
        <begin position="41"/>
        <end position="50"/>
    </location>
</feature>
<dbReference type="EMBL" id="JAMFLX010000034">
    <property type="protein sequence ID" value="MCL6271842.1"/>
    <property type="molecule type" value="Genomic_DNA"/>
</dbReference>
<feature type="region of interest" description="Disordered" evidence="2">
    <location>
        <begin position="1"/>
        <end position="85"/>
    </location>
</feature>
<feature type="region of interest" description="Disordered" evidence="2">
    <location>
        <begin position="233"/>
        <end position="303"/>
    </location>
</feature>
<dbReference type="RefSeq" id="WP_249701503.1">
    <property type="nucleotide sequence ID" value="NZ_JAMFLX010000034.1"/>
</dbReference>
<dbReference type="Proteomes" id="UP001203338">
    <property type="component" value="Unassembled WGS sequence"/>
</dbReference>
<evidence type="ECO:0000256" key="1">
    <source>
        <dbReference type="SAM" id="Coils"/>
    </source>
</evidence>
<evidence type="ECO:0000313" key="3">
    <source>
        <dbReference type="EMBL" id="MCL6271842.1"/>
    </source>
</evidence>
<reference evidence="3 4" key="1">
    <citation type="submission" date="2022-05" db="EMBL/GenBank/DDBJ databases">
        <authorList>
            <person name="Park J.-S."/>
        </authorList>
    </citation>
    <scope>NUCLEOTIDE SEQUENCE [LARGE SCALE GENOMIC DNA]</scope>
    <source>
        <strain evidence="3 4">2012CJ34-2</strain>
    </source>
</reference>
<evidence type="ECO:0000256" key="2">
    <source>
        <dbReference type="SAM" id="MobiDB-lite"/>
    </source>
</evidence>
<feature type="coiled-coil region" evidence="1">
    <location>
        <begin position="183"/>
        <end position="210"/>
    </location>
</feature>
<protein>
    <submittedName>
        <fullName evidence="3">Uncharacterized protein</fullName>
    </submittedName>
</protein>
<feature type="compositionally biased region" description="Low complexity" evidence="2">
    <location>
        <begin position="268"/>
        <end position="288"/>
    </location>
</feature>
<evidence type="ECO:0000313" key="4">
    <source>
        <dbReference type="Proteomes" id="UP001203338"/>
    </source>
</evidence>
<comment type="caution">
    <text evidence="3">The sequence shown here is derived from an EMBL/GenBank/DDBJ whole genome shotgun (WGS) entry which is preliminary data.</text>
</comment>
<feature type="compositionally biased region" description="Pro residues" evidence="2">
    <location>
        <begin position="289"/>
        <end position="299"/>
    </location>
</feature>
<organism evidence="3 4">
    <name type="scientific">Parendozoicomonas callyspongiae</name>
    <dbReference type="NCBI Taxonomy" id="2942213"/>
    <lineage>
        <taxon>Bacteria</taxon>
        <taxon>Pseudomonadati</taxon>
        <taxon>Pseudomonadota</taxon>
        <taxon>Gammaproteobacteria</taxon>
        <taxon>Oceanospirillales</taxon>
        <taxon>Endozoicomonadaceae</taxon>
        <taxon>Parendozoicomonas</taxon>
    </lineage>
</organism>
<gene>
    <name evidence="3" type="ORF">M3P05_18130</name>
</gene>
<sequence length="580" mass="61087">MTSALPPASPGAQHPVTPTSDSHVTGTPGETNSFAGRDTATVDQPAQLSGHQRPAAPGKGLDERKAASAGNNSQLPSVKGSEADQLKAQKADLLKKADEALTELGQGSLIDQAIGALNGSDGGSAAQKQELIITVEPPPDFKPVNVFPPDPSLSPEDLKKYQGIALAALNGYKAKHPLPDDGKQALQKVVSDSKAELTKLQARFTELKVEGEDGPAELEKLKGRAYSFELKDEEGNVSLKPVANPSTDDVKKAYQAKEQGAAEAGSDAAKPAQPGQRQRQGGQAVPQPGNVPPPPPPPVSLKAEAMPPIQDIQRGPADITSPAISFLGQSSESQYAPIYKTGNGNPGDDAAGNIASMNAGDKKMYLGGGTINGAHASAISQSTQLQVNAFEPFHNQVLKLKTDDRGFKVPQAGGIGAPHLAYTIAKEGDPETKVGSAFVHIFKQGQCPYGDDENRSMVYIVPPNGAEYSDRDQFLAAVQATAFNTFETLQEYNVRASQQDSSLPLVETFRVCRFSSDGYVFPGLDGKEVALAIQRGFQQAADKIKNDGHKLLVKELQYEDGKDKNFSSAGIQGGAGRVAP</sequence>
<name>A0ABT0PKC3_9GAMM</name>
<proteinExistence type="predicted"/>
<keyword evidence="4" id="KW-1185">Reference proteome</keyword>
<accession>A0ABT0PKC3</accession>
<keyword evidence="1" id="KW-0175">Coiled coil</keyword>
<feature type="compositionally biased region" description="Polar residues" evidence="2">
    <location>
        <begin position="16"/>
        <end position="34"/>
    </location>
</feature>